<dbReference type="PROSITE" id="PS51724">
    <property type="entry name" value="SPOR"/>
    <property type="match status" value="1"/>
</dbReference>
<evidence type="ECO:0000313" key="4">
    <source>
        <dbReference type="Proteomes" id="UP000076335"/>
    </source>
</evidence>
<proteinExistence type="predicted"/>
<dbReference type="SUPFAM" id="SSF110997">
    <property type="entry name" value="Sporulation related repeat"/>
    <property type="match status" value="1"/>
</dbReference>
<sequence>MTKAVMPPARNLCWFDMTSTATGCIAAGLFLIMTMDSVGAQYFGNLSDRAAPATEEIKSGLDAIPTDIPVHASSPSPINQPLSLLPGTIRTEPVLLEDTERPSLAEQYRMERQGFKRAPSKATVVKRAPETSLAPTAAPQPASAKTVSAANAPQPAIPATMPESGPSQTAAITDSSTFPTATDNAFAIQLGAFHDTISAQTYWASFMIRYPDLAKSHQRSLSTADLGAKGIFHRLRLGGFADMTSAETQCRQLLADGTDCFATLDQ</sequence>
<dbReference type="AlphaFoldDB" id="A0A154LA41"/>
<evidence type="ECO:0000259" key="2">
    <source>
        <dbReference type="PROSITE" id="PS51724"/>
    </source>
</evidence>
<feature type="region of interest" description="Disordered" evidence="1">
    <location>
        <begin position="112"/>
        <end position="155"/>
    </location>
</feature>
<dbReference type="Proteomes" id="UP000076335">
    <property type="component" value="Unassembled WGS sequence"/>
</dbReference>
<dbReference type="Gene3D" id="3.30.70.1070">
    <property type="entry name" value="Sporulation related repeat"/>
    <property type="match status" value="1"/>
</dbReference>
<dbReference type="InterPro" id="IPR036680">
    <property type="entry name" value="SPOR-like_sf"/>
</dbReference>
<dbReference type="EMBL" id="LPVY01000003">
    <property type="protein sequence ID" value="KZB68286.1"/>
    <property type="molecule type" value="Genomic_DNA"/>
</dbReference>
<dbReference type="RefSeq" id="WP_062949271.1">
    <property type="nucleotide sequence ID" value="NZ_LPVY01000003.1"/>
</dbReference>
<dbReference type="GO" id="GO:0042834">
    <property type="term" value="F:peptidoglycan binding"/>
    <property type="evidence" value="ECO:0007669"/>
    <property type="project" value="InterPro"/>
</dbReference>
<accession>A0A154LA41</accession>
<organism evidence="3 4">
    <name type="scientific">Thalassospira lucentensis</name>
    <dbReference type="NCBI Taxonomy" id="168935"/>
    <lineage>
        <taxon>Bacteria</taxon>
        <taxon>Pseudomonadati</taxon>
        <taxon>Pseudomonadota</taxon>
        <taxon>Alphaproteobacteria</taxon>
        <taxon>Rhodospirillales</taxon>
        <taxon>Thalassospiraceae</taxon>
        <taxon>Thalassospira</taxon>
    </lineage>
</organism>
<evidence type="ECO:0000313" key="3">
    <source>
        <dbReference type="EMBL" id="KZB68286.1"/>
    </source>
</evidence>
<dbReference type="OrthoDB" id="8479416at2"/>
<dbReference type="Pfam" id="PF05036">
    <property type="entry name" value="SPOR"/>
    <property type="match status" value="1"/>
</dbReference>
<gene>
    <name evidence="3" type="ORF">AUP42_12625</name>
</gene>
<protein>
    <recommendedName>
        <fullName evidence="2">SPOR domain-containing protein</fullName>
    </recommendedName>
</protein>
<comment type="caution">
    <text evidence="3">The sequence shown here is derived from an EMBL/GenBank/DDBJ whole genome shotgun (WGS) entry which is preliminary data.</text>
</comment>
<reference evidence="3 4" key="1">
    <citation type="submission" date="2015-12" db="EMBL/GenBank/DDBJ databases">
        <title>Genome sequence of Thalassospira lucentensis MCCC 1A02072.</title>
        <authorList>
            <person name="Lu L."/>
            <person name="Lai Q."/>
            <person name="Shao Z."/>
            <person name="Qian P."/>
        </authorList>
    </citation>
    <scope>NUCLEOTIDE SEQUENCE [LARGE SCALE GENOMIC DNA]</scope>
    <source>
        <strain evidence="3 4">MCCC 1A02072</strain>
    </source>
</reference>
<feature type="domain" description="SPOR" evidence="2">
    <location>
        <begin position="180"/>
        <end position="266"/>
    </location>
</feature>
<name>A0A154LA41_9PROT</name>
<evidence type="ECO:0000256" key="1">
    <source>
        <dbReference type="SAM" id="MobiDB-lite"/>
    </source>
</evidence>
<dbReference type="InterPro" id="IPR007730">
    <property type="entry name" value="SPOR-like_dom"/>
</dbReference>